<dbReference type="EMBL" id="NBIV01000240">
    <property type="protein sequence ID" value="PXF41042.1"/>
    <property type="molecule type" value="Genomic_DNA"/>
</dbReference>
<accession>A0A2V3IG70</accession>
<gene>
    <name evidence="2" type="ORF">BWQ96_09237</name>
</gene>
<dbReference type="AlphaFoldDB" id="A0A2V3IG70"/>
<feature type="transmembrane region" description="Helical" evidence="1">
    <location>
        <begin position="7"/>
        <end position="26"/>
    </location>
</feature>
<sequence>MNIPVRSGIVNAILEVAVVLLVAPIWNKALTKIFNFYTFRKARTKGHGVQVGQQIPTLSDPFTSLKTWAVGTKFLLIGEIALVIIIFWLELGVNGETEMVYHPQKRFILNGGGFPNVIPISKVEHLQMIPGLSSESRSCFRRVGRNTYELYAVAYTSPQNFERYISQAYGFNDSICLDDDNARPTVGVRFVGDYRRVIGEWDMNTKRFTKKERIPDGLGEGFVRNTCEGSLYGMNTYTVLGKYNWGSRIMSTAIKKGENEIELEIGGLVNLEDNDTNDYSIGYRDYGTSTCAELNYTRMTRREFSVTLTALNSKLDFKNIARALSSYLDYVPHGVYRNYDAVDIMTELFYSGEIDSDEDGSQTIGQFEQMQVRLRGEARNVTVFSMSALVTTAIVLATAVAALLSTVLINNHGRDMTSVAWTLGVVRSHYENLGRCWNGTPDATTFWVQKKDELTTHFGPKGCGTVVQKSDHVRNEDIL</sequence>
<evidence type="ECO:0000313" key="3">
    <source>
        <dbReference type="Proteomes" id="UP000247409"/>
    </source>
</evidence>
<feature type="transmembrane region" description="Helical" evidence="1">
    <location>
        <begin position="68"/>
        <end position="89"/>
    </location>
</feature>
<proteinExistence type="predicted"/>
<evidence type="ECO:0000313" key="2">
    <source>
        <dbReference type="EMBL" id="PXF41042.1"/>
    </source>
</evidence>
<evidence type="ECO:0000256" key="1">
    <source>
        <dbReference type="SAM" id="Phobius"/>
    </source>
</evidence>
<keyword evidence="1" id="KW-1133">Transmembrane helix</keyword>
<dbReference type="Proteomes" id="UP000247409">
    <property type="component" value="Unassembled WGS sequence"/>
</dbReference>
<comment type="caution">
    <text evidence="2">The sequence shown here is derived from an EMBL/GenBank/DDBJ whole genome shotgun (WGS) entry which is preliminary data.</text>
</comment>
<name>A0A2V3IG70_9FLOR</name>
<keyword evidence="1" id="KW-0472">Membrane</keyword>
<feature type="transmembrane region" description="Helical" evidence="1">
    <location>
        <begin position="383"/>
        <end position="409"/>
    </location>
</feature>
<protein>
    <submittedName>
        <fullName evidence="2">Uncharacterized protein</fullName>
    </submittedName>
</protein>
<keyword evidence="1" id="KW-0812">Transmembrane</keyword>
<reference evidence="2 3" key="1">
    <citation type="journal article" date="2018" name="Mol. Biol. Evol.">
        <title>Analysis of the draft genome of the red seaweed Gracilariopsis chorda provides insights into genome size evolution in Rhodophyta.</title>
        <authorList>
            <person name="Lee J."/>
            <person name="Yang E.C."/>
            <person name="Graf L."/>
            <person name="Yang J.H."/>
            <person name="Qiu H."/>
            <person name="Zel Zion U."/>
            <person name="Chan C.X."/>
            <person name="Stephens T.G."/>
            <person name="Weber A.P.M."/>
            <person name="Boo G.H."/>
            <person name="Boo S.M."/>
            <person name="Kim K.M."/>
            <person name="Shin Y."/>
            <person name="Jung M."/>
            <person name="Lee S.J."/>
            <person name="Yim H.S."/>
            <person name="Lee J.H."/>
            <person name="Bhattacharya D."/>
            <person name="Yoon H.S."/>
        </authorList>
    </citation>
    <scope>NUCLEOTIDE SEQUENCE [LARGE SCALE GENOMIC DNA]</scope>
    <source>
        <strain evidence="2 3">SKKU-2015</strain>
        <tissue evidence="2">Whole body</tissue>
    </source>
</reference>
<keyword evidence="3" id="KW-1185">Reference proteome</keyword>
<organism evidence="2 3">
    <name type="scientific">Gracilariopsis chorda</name>
    <dbReference type="NCBI Taxonomy" id="448386"/>
    <lineage>
        <taxon>Eukaryota</taxon>
        <taxon>Rhodophyta</taxon>
        <taxon>Florideophyceae</taxon>
        <taxon>Rhodymeniophycidae</taxon>
        <taxon>Gracilariales</taxon>
        <taxon>Gracilariaceae</taxon>
        <taxon>Gracilariopsis</taxon>
    </lineage>
</organism>